<dbReference type="InterPro" id="IPR026757">
    <property type="entry name" value="ENTR1"/>
</dbReference>
<dbReference type="PANTHER" id="PTHR31259">
    <property type="entry name" value="ENDOSOME-ASSOCIATED TRAFFICKING REGULATOR 1"/>
    <property type="match status" value="1"/>
</dbReference>
<dbReference type="GO" id="GO:1903566">
    <property type="term" value="P:positive regulation of protein localization to cilium"/>
    <property type="evidence" value="ECO:0007669"/>
    <property type="project" value="TreeGrafter"/>
</dbReference>
<dbReference type="GO" id="GO:0045724">
    <property type="term" value="P:positive regulation of cilium assembly"/>
    <property type="evidence" value="ECO:0007669"/>
    <property type="project" value="TreeGrafter"/>
</dbReference>
<dbReference type="AlphaFoldDB" id="A0A8K0DEC5"/>
<protein>
    <recommendedName>
        <fullName evidence="2">Endosome-associated-trafficking regulator 1</fullName>
    </recommendedName>
</protein>
<dbReference type="Proteomes" id="UP000801492">
    <property type="component" value="Unassembled WGS sequence"/>
</dbReference>
<feature type="region of interest" description="Disordered" evidence="4">
    <location>
        <begin position="355"/>
        <end position="385"/>
    </location>
</feature>
<organism evidence="5 6">
    <name type="scientific">Ignelater luminosus</name>
    <name type="common">Cucubano</name>
    <name type="synonym">Pyrophorus luminosus</name>
    <dbReference type="NCBI Taxonomy" id="2038154"/>
    <lineage>
        <taxon>Eukaryota</taxon>
        <taxon>Metazoa</taxon>
        <taxon>Ecdysozoa</taxon>
        <taxon>Arthropoda</taxon>
        <taxon>Hexapoda</taxon>
        <taxon>Insecta</taxon>
        <taxon>Pterygota</taxon>
        <taxon>Neoptera</taxon>
        <taxon>Endopterygota</taxon>
        <taxon>Coleoptera</taxon>
        <taxon>Polyphaga</taxon>
        <taxon>Elateriformia</taxon>
        <taxon>Elateroidea</taxon>
        <taxon>Elateridae</taxon>
        <taxon>Agrypninae</taxon>
        <taxon>Pyrophorini</taxon>
        <taxon>Ignelater</taxon>
    </lineage>
</organism>
<comment type="similarity">
    <text evidence="1">Belongs to the ENTR1 family.</text>
</comment>
<reference evidence="5" key="1">
    <citation type="submission" date="2019-08" db="EMBL/GenBank/DDBJ databases">
        <title>The genome of the North American firefly Photinus pyralis.</title>
        <authorList>
            <consortium name="Photinus pyralis genome working group"/>
            <person name="Fallon T.R."/>
            <person name="Sander Lower S.E."/>
            <person name="Weng J.-K."/>
        </authorList>
    </citation>
    <scope>NUCLEOTIDE SEQUENCE</scope>
    <source>
        <strain evidence="5">TRF0915ILg1</strain>
        <tissue evidence="5">Whole body</tissue>
    </source>
</reference>
<dbReference type="GO" id="GO:0005769">
    <property type="term" value="C:early endosome"/>
    <property type="evidence" value="ECO:0007669"/>
    <property type="project" value="TreeGrafter"/>
</dbReference>
<dbReference type="OrthoDB" id="6499155at2759"/>
<dbReference type="GO" id="GO:0005813">
    <property type="term" value="C:centrosome"/>
    <property type="evidence" value="ECO:0007669"/>
    <property type="project" value="TreeGrafter"/>
</dbReference>
<accession>A0A8K0DEC5</accession>
<evidence type="ECO:0000256" key="1">
    <source>
        <dbReference type="ARBA" id="ARBA00007791"/>
    </source>
</evidence>
<evidence type="ECO:0000313" key="5">
    <source>
        <dbReference type="EMBL" id="KAF2904700.1"/>
    </source>
</evidence>
<gene>
    <name evidence="5" type="ORF">ILUMI_01482</name>
</gene>
<dbReference type="PANTHER" id="PTHR31259:SF3">
    <property type="entry name" value="ENDOSOME-ASSOCIATED-TRAFFICKING REGULATOR 1"/>
    <property type="match status" value="1"/>
</dbReference>
<sequence length="433" mass="48548">MAEDDEFPSERFRKKQENSPDDDNSDAEDRIRLDLGIDNSKSFDMVTVSEEGAVAGSHINETPKREDNPFSFKHFLRSDTSTNYQNQGARPKVYCDGRPISSISDLDLHQSSGVKQTRIVPEFSSALPDFVQDHLVVEQCYLDKENATHNEFKLDMMNNLPDFAPTRNTINYSRLNGESSRNLGRRTDNSSSNLAIPLDLPVRPSVGFPLDLPIAEPQPSGCRSCPTSVEVGVSKSLPDFLTDGAVQANEEAQAGQSPESEVDRLRQEIELYRQQLAEQSRRMEVLQRQLEVSRNKEHEYTQNLAKALEQVEESLERSNQRTACAENVIAKLRQEIRSLKNEVDRLKQENLVLRGEHGASGGPSMSSSSSESHTQRLAQELRSSASTAEHSLRQLLLGVDNLRMIAATLENMNRIEERTELFSDCEDDAGPAL</sequence>
<feature type="region of interest" description="Disordered" evidence="4">
    <location>
        <begin position="1"/>
        <end position="30"/>
    </location>
</feature>
<keyword evidence="6" id="KW-1185">Reference proteome</keyword>
<dbReference type="GO" id="GO:0036064">
    <property type="term" value="C:ciliary basal body"/>
    <property type="evidence" value="ECO:0007669"/>
    <property type="project" value="TreeGrafter"/>
</dbReference>
<feature type="compositionally biased region" description="Polar residues" evidence="4">
    <location>
        <begin position="375"/>
        <end position="385"/>
    </location>
</feature>
<name>A0A8K0DEC5_IGNLU</name>
<evidence type="ECO:0000256" key="4">
    <source>
        <dbReference type="SAM" id="MobiDB-lite"/>
    </source>
</evidence>
<dbReference type="EMBL" id="VTPC01000704">
    <property type="protein sequence ID" value="KAF2904700.1"/>
    <property type="molecule type" value="Genomic_DNA"/>
</dbReference>
<feature type="compositionally biased region" description="Low complexity" evidence="4">
    <location>
        <begin position="362"/>
        <end position="372"/>
    </location>
</feature>
<dbReference type="GO" id="GO:0030496">
    <property type="term" value="C:midbody"/>
    <property type="evidence" value="ECO:0007669"/>
    <property type="project" value="TreeGrafter"/>
</dbReference>
<proteinExistence type="inferred from homology"/>
<evidence type="ECO:0000313" key="6">
    <source>
        <dbReference type="Proteomes" id="UP000801492"/>
    </source>
</evidence>
<feature type="compositionally biased region" description="Basic and acidic residues" evidence="4">
    <location>
        <begin position="8"/>
        <end position="18"/>
    </location>
</feature>
<dbReference type="GO" id="GO:0032465">
    <property type="term" value="P:regulation of cytokinesis"/>
    <property type="evidence" value="ECO:0007669"/>
    <property type="project" value="TreeGrafter"/>
</dbReference>
<evidence type="ECO:0000256" key="3">
    <source>
        <dbReference type="ARBA" id="ARBA00023054"/>
    </source>
</evidence>
<evidence type="ECO:0000256" key="2">
    <source>
        <dbReference type="ARBA" id="ARBA00016007"/>
    </source>
</evidence>
<comment type="caution">
    <text evidence="5">The sequence shown here is derived from an EMBL/GenBank/DDBJ whole genome shotgun (WGS) entry which is preliminary data.</text>
</comment>
<keyword evidence="3" id="KW-0175">Coiled coil</keyword>
<dbReference type="GO" id="GO:0055037">
    <property type="term" value="C:recycling endosome"/>
    <property type="evidence" value="ECO:0007669"/>
    <property type="project" value="TreeGrafter"/>
</dbReference>